<dbReference type="EMBL" id="CP143784">
    <property type="protein sequence ID" value="WVN85785.1"/>
    <property type="molecule type" value="Genomic_DNA"/>
</dbReference>
<sequence length="530" mass="59378">MSMVQRTPPRLPAKLLQEESAETPGPSRARINNLQKQVSELVRKNQGLERKIGAETTNLQNALKVKVNEVTTIKQTLKATQKELERSKKEIERCVSEGSGMREELQLHSMVQQQKALLAVAQEQKYIVELESKLIESERARILRDHKIALFQAREQELLAELQERDAHINELEMLLSQSNASLDHERNTALKASTSQSSSSKELHQAQTELASAQSEISSLEQKIVTLETKVRGLRDREKEARSELENWLLQEGSASKKKEKKELQTQLRAMKTELERKREEVEELKEELEEEKSSSKEREKVLKIKLREIHAEKERFLGMEEELDSLKAESNTAASPKKSHRLRKTSPATDDSEEENAPKKKLKSTTRATSPIKITSSLKAKSNANSDDDGSTSAQEELVLTKKTAIRSSVKTKAKSVPLEMSEIDNKIVSKSSKPKAGKKKMAESDSEPGVKHAKSIEALPIIDKKKKKRILGAQPAPSFTWDPVMNSGDGVIPTYLSPVKTTGAKTVGTIPRSGFSSLPSSRLNRFT</sequence>
<feature type="region of interest" description="Disordered" evidence="2">
    <location>
        <begin position="325"/>
        <end position="402"/>
    </location>
</feature>
<evidence type="ECO:0000313" key="4">
    <source>
        <dbReference type="Proteomes" id="UP000094043"/>
    </source>
</evidence>
<feature type="region of interest" description="Disordered" evidence="2">
    <location>
        <begin position="1"/>
        <end position="28"/>
    </location>
</feature>
<reference evidence="3" key="1">
    <citation type="submission" date="2016-06" db="EMBL/GenBank/DDBJ databases">
        <authorList>
            <person name="Cuomo C."/>
            <person name="Litvintseva A."/>
            <person name="Heitman J."/>
            <person name="Chen Y."/>
            <person name="Sun S."/>
            <person name="Springer D."/>
            <person name="Dromer F."/>
            <person name="Young S."/>
            <person name="Zeng Q."/>
            <person name="Chapman S."/>
            <person name="Gujja S."/>
            <person name="Saif S."/>
            <person name="Birren B."/>
        </authorList>
    </citation>
    <scope>NUCLEOTIDE SEQUENCE</scope>
    <source>
        <strain evidence="3">CBS 7841</strain>
    </source>
</reference>
<organism evidence="3 4">
    <name type="scientific">Cryptococcus depauperatus CBS 7841</name>
    <dbReference type="NCBI Taxonomy" id="1295531"/>
    <lineage>
        <taxon>Eukaryota</taxon>
        <taxon>Fungi</taxon>
        <taxon>Dikarya</taxon>
        <taxon>Basidiomycota</taxon>
        <taxon>Agaricomycotina</taxon>
        <taxon>Tremellomycetes</taxon>
        <taxon>Tremellales</taxon>
        <taxon>Cryptococcaceae</taxon>
        <taxon>Cryptococcus</taxon>
    </lineage>
</organism>
<keyword evidence="1" id="KW-0175">Coiled coil</keyword>
<gene>
    <name evidence="3" type="ORF">L203_100936</name>
</gene>
<evidence type="ECO:0000256" key="2">
    <source>
        <dbReference type="SAM" id="MobiDB-lite"/>
    </source>
</evidence>
<dbReference type="KEGG" id="cdep:91085150"/>
<dbReference type="Proteomes" id="UP000094043">
    <property type="component" value="Chromosome 1"/>
</dbReference>
<reference evidence="3" key="3">
    <citation type="submission" date="2024-01" db="EMBL/GenBank/DDBJ databases">
        <authorList>
            <person name="Coelho M.A."/>
            <person name="David-Palma M."/>
            <person name="Shea T."/>
            <person name="Sun S."/>
            <person name="Cuomo C.A."/>
            <person name="Heitman J."/>
        </authorList>
    </citation>
    <scope>NUCLEOTIDE SEQUENCE</scope>
    <source>
        <strain evidence="3">CBS 7841</strain>
    </source>
</reference>
<dbReference type="OrthoDB" id="2592707at2759"/>
<protein>
    <submittedName>
        <fullName evidence="3">Uncharacterized protein</fullName>
    </submittedName>
</protein>
<keyword evidence="4" id="KW-1185">Reference proteome</keyword>
<dbReference type="RefSeq" id="XP_066066485.1">
    <property type="nucleotide sequence ID" value="XM_066210388.1"/>
</dbReference>
<accession>A0A1E3I9C5</accession>
<feature type="region of interest" description="Disordered" evidence="2">
    <location>
        <begin position="186"/>
        <end position="211"/>
    </location>
</feature>
<dbReference type="Gene3D" id="1.10.287.1490">
    <property type="match status" value="1"/>
</dbReference>
<reference evidence="3" key="2">
    <citation type="journal article" date="2022" name="Elife">
        <title>Obligate sexual reproduction of a homothallic fungus closely related to the Cryptococcus pathogenic species complex.</title>
        <authorList>
            <person name="Passer A.R."/>
            <person name="Clancey S.A."/>
            <person name="Shea T."/>
            <person name="David-Palma M."/>
            <person name="Averette A.F."/>
            <person name="Boekhout T."/>
            <person name="Porcel B.M."/>
            <person name="Nowrousian M."/>
            <person name="Cuomo C.A."/>
            <person name="Sun S."/>
            <person name="Heitman J."/>
            <person name="Coelho M.A."/>
        </authorList>
    </citation>
    <scope>NUCLEOTIDE SEQUENCE</scope>
    <source>
        <strain evidence="3">CBS 7841</strain>
    </source>
</reference>
<feature type="region of interest" description="Disordered" evidence="2">
    <location>
        <begin position="430"/>
        <end position="455"/>
    </location>
</feature>
<dbReference type="AlphaFoldDB" id="A0A1E3I9C5"/>
<name>A0A1E3I9C5_9TREE</name>
<evidence type="ECO:0000313" key="3">
    <source>
        <dbReference type="EMBL" id="WVN85785.1"/>
    </source>
</evidence>
<proteinExistence type="predicted"/>
<evidence type="ECO:0000256" key="1">
    <source>
        <dbReference type="SAM" id="Coils"/>
    </source>
</evidence>
<feature type="compositionally biased region" description="Polar residues" evidence="2">
    <location>
        <begin position="367"/>
        <end position="397"/>
    </location>
</feature>
<dbReference type="VEuPathDB" id="FungiDB:L203_05136"/>
<feature type="coiled-coil region" evidence="1">
    <location>
        <begin position="31"/>
        <end position="97"/>
    </location>
</feature>
<dbReference type="GeneID" id="91085150"/>